<dbReference type="Pfam" id="PF03476">
    <property type="entry name" value="MOSC_N"/>
    <property type="match status" value="1"/>
</dbReference>
<evidence type="ECO:0000259" key="2">
    <source>
        <dbReference type="PROSITE" id="PS51340"/>
    </source>
</evidence>
<dbReference type="GO" id="GO:0030151">
    <property type="term" value="F:molybdenum ion binding"/>
    <property type="evidence" value="ECO:0007669"/>
    <property type="project" value="InterPro"/>
</dbReference>
<keyword evidence="1" id="KW-1133">Transmembrane helix</keyword>
<dbReference type="OrthoDB" id="17255at2759"/>
<feature type="transmembrane region" description="Helical" evidence="1">
    <location>
        <begin position="20"/>
        <end position="41"/>
    </location>
</feature>
<feature type="domain" description="MOSC" evidence="2">
    <location>
        <begin position="181"/>
        <end position="330"/>
    </location>
</feature>
<evidence type="ECO:0000313" key="4">
    <source>
        <dbReference type="Proteomes" id="UP001151699"/>
    </source>
</evidence>
<dbReference type="Pfam" id="PF03473">
    <property type="entry name" value="MOSC"/>
    <property type="match status" value="1"/>
</dbReference>
<dbReference type="PROSITE" id="PS51340">
    <property type="entry name" value="MOSC"/>
    <property type="match status" value="1"/>
</dbReference>
<dbReference type="GO" id="GO:0030170">
    <property type="term" value="F:pyridoxal phosphate binding"/>
    <property type="evidence" value="ECO:0007669"/>
    <property type="project" value="InterPro"/>
</dbReference>
<dbReference type="PANTHER" id="PTHR14237:SF19">
    <property type="entry name" value="MITOCHONDRIAL AMIDOXIME REDUCING COMPONENT 1"/>
    <property type="match status" value="1"/>
</dbReference>
<name>A0A9Q0MN47_9DIPT</name>
<protein>
    <submittedName>
        <fullName evidence="3">Mitochondrial amidoxime-reducing component 1</fullName>
    </submittedName>
</protein>
<keyword evidence="4" id="KW-1185">Reference proteome</keyword>
<dbReference type="EMBL" id="WJQU01002135">
    <property type="protein sequence ID" value="KAJ6633236.1"/>
    <property type="molecule type" value="Genomic_DNA"/>
</dbReference>
<dbReference type="GO" id="GO:0003824">
    <property type="term" value="F:catalytic activity"/>
    <property type="evidence" value="ECO:0007669"/>
    <property type="project" value="InterPro"/>
</dbReference>
<organism evidence="3 4">
    <name type="scientific">Pseudolycoriella hygida</name>
    <dbReference type="NCBI Taxonomy" id="35572"/>
    <lineage>
        <taxon>Eukaryota</taxon>
        <taxon>Metazoa</taxon>
        <taxon>Ecdysozoa</taxon>
        <taxon>Arthropoda</taxon>
        <taxon>Hexapoda</taxon>
        <taxon>Insecta</taxon>
        <taxon>Pterygota</taxon>
        <taxon>Neoptera</taxon>
        <taxon>Endopterygota</taxon>
        <taxon>Diptera</taxon>
        <taxon>Nematocera</taxon>
        <taxon>Sciaroidea</taxon>
        <taxon>Sciaridae</taxon>
        <taxon>Pseudolycoriella</taxon>
    </lineage>
</organism>
<evidence type="ECO:0000256" key="1">
    <source>
        <dbReference type="SAM" id="Phobius"/>
    </source>
</evidence>
<keyword evidence="1" id="KW-0812">Transmembrane</keyword>
<dbReference type="SUPFAM" id="SSF141673">
    <property type="entry name" value="MOSC N-terminal domain-like"/>
    <property type="match status" value="1"/>
</dbReference>
<dbReference type="Proteomes" id="UP001151699">
    <property type="component" value="Unassembled WGS sequence"/>
</dbReference>
<comment type="caution">
    <text evidence="3">The sequence shown here is derived from an EMBL/GenBank/DDBJ whole genome shotgun (WGS) entry which is preliminary data.</text>
</comment>
<reference evidence="3" key="1">
    <citation type="submission" date="2022-07" db="EMBL/GenBank/DDBJ databases">
        <authorList>
            <person name="Trinca V."/>
            <person name="Uliana J.V.C."/>
            <person name="Torres T.T."/>
            <person name="Ward R.J."/>
            <person name="Monesi N."/>
        </authorList>
    </citation>
    <scope>NUCLEOTIDE SEQUENCE</scope>
    <source>
        <strain evidence="3">HSMRA1968</strain>
        <tissue evidence="3">Whole embryos</tissue>
    </source>
</reference>
<keyword evidence="1" id="KW-0472">Membrane</keyword>
<evidence type="ECO:0000313" key="3">
    <source>
        <dbReference type="EMBL" id="KAJ6633236.1"/>
    </source>
</evidence>
<proteinExistence type="predicted"/>
<dbReference type="SUPFAM" id="SSF50800">
    <property type="entry name" value="PK beta-barrel domain-like"/>
    <property type="match status" value="1"/>
</dbReference>
<gene>
    <name evidence="3" type="primary">mtarc1_0</name>
    <name evidence="3" type="ORF">Bhyg_16557</name>
</gene>
<sequence>MINKLAWTMSRFLDIQPKVAVSIGLSTAIGVGIAYGVVKYFNNQPPTKWRKVGQLSKIYCFPIKSCGPIALEEINCENLGQHVGELRDRVFMVVRPSGEFVTARTYPKMVLIMPRIEGNVLSITAPGMGEIKINILDLYASNNVLKITVHSENANCIDCGDTAAEWFTKYISSGKESFRLVFYPSCEPKSELRERIIDRSDTGALHDETSYMLMNEASFDDLNARIEKPVTPLQYRPNFVVKGPQAWDEDSWKWVKIGNETIFRNVQPCIRCILTNIDPESGERHPKMEPLNTLKKFRTFEKIAANPWFGIHLGIRSNGKVKVGDDVYVNY</sequence>
<dbReference type="InterPro" id="IPR005302">
    <property type="entry name" value="MoCF_Sase_C"/>
</dbReference>
<dbReference type="AlphaFoldDB" id="A0A9Q0MN47"/>
<dbReference type="InterPro" id="IPR011037">
    <property type="entry name" value="Pyrv_Knase-like_insert_dom_sf"/>
</dbReference>
<accession>A0A9Q0MN47</accession>
<dbReference type="PANTHER" id="PTHR14237">
    <property type="entry name" value="MOLYBDOPTERIN COFACTOR SULFURASE MOSC"/>
    <property type="match status" value="1"/>
</dbReference>
<dbReference type="InterPro" id="IPR005303">
    <property type="entry name" value="MOCOS_middle"/>
</dbReference>